<keyword evidence="3" id="KW-1185">Reference proteome</keyword>
<reference evidence="3" key="1">
    <citation type="submission" date="2016-07" db="EMBL/GenBank/DDBJ databases">
        <title>Sequence Frankia sp. strain CcI1.17.</title>
        <authorList>
            <person name="Ghodhbane-Gtari F."/>
            <person name="Swanson E."/>
            <person name="Gueddou A."/>
            <person name="Morris K."/>
            <person name="Hezbri K."/>
            <person name="Ktari A."/>
            <person name="Nouioui I."/>
            <person name="Abebe-Akele F."/>
            <person name="Simpson S."/>
            <person name="Thomas K."/>
            <person name="Gtari M."/>
            <person name="Tisa L.S."/>
            <person name="Hurst S."/>
        </authorList>
    </citation>
    <scope>NUCLEOTIDE SEQUENCE [LARGE SCALE GENOMIC DNA]</scope>
    <source>
        <strain evidence="3">Cc1.17</strain>
    </source>
</reference>
<dbReference type="RefSeq" id="WP_071088014.1">
    <property type="nucleotide sequence ID" value="NZ_MBLM01000140.1"/>
</dbReference>
<protein>
    <submittedName>
        <fullName evidence="2">Uncharacterized protein</fullName>
    </submittedName>
</protein>
<comment type="caution">
    <text evidence="2">The sequence shown here is derived from an EMBL/GenBank/DDBJ whole genome shotgun (WGS) entry which is preliminary data.</text>
</comment>
<dbReference type="Proteomes" id="UP000179627">
    <property type="component" value="Unassembled WGS sequence"/>
</dbReference>
<keyword evidence="1" id="KW-0472">Membrane</keyword>
<keyword evidence="1" id="KW-1133">Transmembrane helix</keyword>
<keyword evidence="1" id="KW-0812">Transmembrane</keyword>
<evidence type="ECO:0000256" key="1">
    <source>
        <dbReference type="SAM" id="Phobius"/>
    </source>
</evidence>
<evidence type="ECO:0000313" key="3">
    <source>
        <dbReference type="Proteomes" id="UP000179627"/>
    </source>
</evidence>
<proteinExistence type="predicted"/>
<dbReference type="AlphaFoldDB" id="A0A1S1QBE3"/>
<feature type="transmembrane region" description="Helical" evidence="1">
    <location>
        <begin position="12"/>
        <end position="33"/>
    </location>
</feature>
<sequence>MGVLVVNWLRFGLGWIIGATMVVSLTFFDRLNFDDDSAPEALKHALIGGVEWSAAILVFFGLVGWWRRRRRGGSRTT</sequence>
<dbReference type="EMBL" id="MBLM01000140">
    <property type="protein sequence ID" value="OHV32143.1"/>
    <property type="molecule type" value="Genomic_DNA"/>
</dbReference>
<organism evidence="2 3">
    <name type="scientific">Parafrankia colletiae</name>
    <dbReference type="NCBI Taxonomy" id="573497"/>
    <lineage>
        <taxon>Bacteria</taxon>
        <taxon>Bacillati</taxon>
        <taxon>Actinomycetota</taxon>
        <taxon>Actinomycetes</taxon>
        <taxon>Frankiales</taxon>
        <taxon>Frankiaceae</taxon>
        <taxon>Parafrankia</taxon>
    </lineage>
</organism>
<name>A0A1S1QBE3_9ACTN</name>
<accession>A0A1S1QBE3</accession>
<feature type="transmembrane region" description="Helical" evidence="1">
    <location>
        <begin position="45"/>
        <end position="66"/>
    </location>
</feature>
<evidence type="ECO:0000313" key="2">
    <source>
        <dbReference type="EMBL" id="OHV32143.1"/>
    </source>
</evidence>
<gene>
    <name evidence="2" type="ORF">CC117_25340</name>
</gene>